<dbReference type="Gene3D" id="3.40.50.1110">
    <property type="entry name" value="SGNH hydrolase"/>
    <property type="match status" value="1"/>
</dbReference>
<name>A0ABQ5S6W3_9CHLO</name>
<comment type="caution">
    <text evidence="1">The sequence shown here is derived from an EMBL/GenBank/DDBJ whole genome shotgun (WGS) entry which is preliminary data.</text>
</comment>
<accession>A0ABQ5S6W3</accession>
<evidence type="ECO:0000313" key="1">
    <source>
        <dbReference type="EMBL" id="GLI65300.1"/>
    </source>
</evidence>
<dbReference type="InterPro" id="IPR036514">
    <property type="entry name" value="SGNH_hydro_sf"/>
</dbReference>
<gene>
    <name evidence="1" type="ORF">VaNZ11_008793</name>
</gene>
<evidence type="ECO:0008006" key="3">
    <source>
        <dbReference type="Google" id="ProtNLM"/>
    </source>
</evidence>
<dbReference type="PANTHER" id="PTHR34407:SF1">
    <property type="entry name" value="SGNH HYDROLASE-TYPE ESTERASE DOMAIN-CONTAINING PROTEIN"/>
    <property type="match status" value="1"/>
</dbReference>
<organism evidence="1 2">
    <name type="scientific">Volvox africanus</name>
    <dbReference type="NCBI Taxonomy" id="51714"/>
    <lineage>
        <taxon>Eukaryota</taxon>
        <taxon>Viridiplantae</taxon>
        <taxon>Chlorophyta</taxon>
        <taxon>core chlorophytes</taxon>
        <taxon>Chlorophyceae</taxon>
        <taxon>CS clade</taxon>
        <taxon>Chlamydomonadales</taxon>
        <taxon>Volvocaceae</taxon>
        <taxon>Volvox</taxon>
    </lineage>
</organism>
<dbReference type="Proteomes" id="UP001165090">
    <property type="component" value="Unassembled WGS sequence"/>
</dbReference>
<dbReference type="PANTHER" id="PTHR34407">
    <property type="entry name" value="EXPRESSED PROTEIN"/>
    <property type="match status" value="1"/>
</dbReference>
<protein>
    <recommendedName>
        <fullName evidence="3">SGNH hydrolase-type esterase domain-containing protein</fullName>
    </recommendedName>
</protein>
<dbReference type="CDD" id="cd00229">
    <property type="entry name" value="SGNH_hydrolase"/>
    <property type="match status" value="1"/>
</dbReference>
<dbReference type="EMBL" id="BSDZ01000023">
    <property type="protein sequence ID" value="GLI65300.1"/>
    <property type="molecule type" value="Genomic_DNA"/>
</dbReference>
<keyword evidence="2" id="KW-1185">Reference proteome</keyword>
<evidence type="ECO:0000313" key="2">
    <source>
        <dbReference type="Proteomes" id="UP001165090"/>
    </source>
</evidence>
<dbReference type="SUPFAM" id="SSF52266">
    <property type="entry name" value="SGNH hydrolase"/>
    <property type="match status" value="1"/>
</dbReference>
<sequence>MVIFHKATTGVQNGFASSAQVRACFCIAFVVFASMLEETASNLLIENPQLSGTGASLQRSTSELDDDHGDAAATVSAMSAMHLRTESIATTGVMRLLQAAKQYRARSGGQQMLRHRDINRALYMGDPERLRSFVRRMAEGQKLTIALLGGSVSKGMGAVSTEPSFEGWLNAWLAAVSPADADSQSSTAYGTSATAAAAATATATSRGLQSELGNIAGAGVGVGGGQPGGIAGAGGGAPISTVKVINAACPATSSAYMNLCLREYLRDTDVDLVLLEYAINDPPFLEPQMINEPRKSFEQLVRKLLRLPRRPAVVLLNLFRWFSESRVGADQRPSDTYYFTNAEAQFFEFATYYGLPLLSLKAAVYHHMVAGTRGFQVDTLRHLTRRNESADKEALFYEDPMHPSGLTGHRVISELIAGLLLSVARGLVMRPWRPSEEEQIAAALPAHMIPDNYDTDLDLCLMGENFRASAMDIQGFEWLNEGRSALAPKWGYIATVPNASIVFTISHTAITNETAGHVRASVLVILAYLRSYENMGVAAVSCSDGCVCGEAASRVPADGKGVDFGNADTVIARLDGLSHEHNSQLQLGCFPATMLASECRVRVWVENVHREGINKVKLGGLIVSHTAPAAAQGMCQENLEAAERAAGFVE</sequence>
<reference evidence="1 2" key="1">
    <citation type="journal article" date="2023" name="IScience">
        <title>Expanded male sex-determining region conserved during the evolution of homothallism in the green alga Volvox.</title>
        <authorList>
            <person name="Yamamoto K."/>
            <person name="Matsuzaki R."/>
            <person name="Mahakham W."/>
            <person name="Heman W."/>
            <person name="Sekimoto H."/>
            <person name="Kawachi M."/>
            <person name="Minakuchi Y."/>
            <person name="Toyoda A."/>
            <person name="Nozaki H."/>
        </authorList>
    </citation>
    <scope>NUCLEOTIDE SEQUENCE [LARGE SCALE GENOMIC DNA]</scope>
    <source>
        <strain evidence="1 2">NIES-4468</strain>
    </source>
</reference>
<proteinExistence type="predicted"/>